<keyword evidence="2" id="KW-1185">Reference proteome</keyword>
<dbReference type="OrthoDB" id="5883820at2759"/>
<sequence>MKLFLTVLLAFCLLQVITADIFCNDKGECTGDGNPSADTRCGNCHSCTYKNCCHVRFTNPYTKCNIPGWSSDEYKNIHG</sequence>
<organism evidence="1 2">
    <name type="scientific">Caenorhabditis remanei</name>
    <name type="common">Caenorhabditis vulgaris</name>
    <dbReference type="NCBI Taxonomy" id="31234"/>
    <lineage>
        <taxon>Eukaryota</taxon>
        <taxon>Metazoa</taxon>
        <taxon>Ecdysozoa</taxon>
        <taxon>Nematoda</taxon>
        <taxon>Chromadorea</taxon>
        <taxon>Rhabditida</taxon>
        <taxon>Rhabditina</taxon>
        <taxon>Rhabditomorpha</taxon>
        <taxon>Rhabditoidea</taxon>
        <taxon>Rhabditidae</taxon>
        <taxon>Peloderinae</taxon>
        <taxon>Caenorhabditis</taxon>
    </lineage>
</organism>
<feature type="non-terminal residue" evidence="1">
    <location>
        <position position="1"/>
    </location>
</feature>
<protein>
    <submittedName>
        <fullName evidence="1">Uncharacterized protein</fullName>
    </submittedName>
</protein>
<accession>A0A261AZY6</accession>
<dbReference type="Proteomes" id="UP000216624">
    <property type="component" value="Unassembled WGS sequence"/>
</dbReference>
<dbReference type="EMBL" id="NMWX01000004">
    <property type="protein sequence ID" value="OZG03016.1"/>
    <property type="molecule type" value="Genomic_DNA"/>
</dbReference>
<comment type="caution">
    <text evidence="1">The sequence shown here is derived from an EMBL/GenBank/DDBJ whole genome shotgun (WGS) entry which is preliminary data.</text>
</comment>
<proteinExistence type="predicted"/>
<dbReference type="HOGENOM" id="CLU_2456937_0_0_1"/>
<gene>
    <name evidence="1" type="ORF">FL82_06759</name>
</gene>
<dbReference type="KEGG" id="crq:GCK72_003741"/>
<evidence type="ECO:0000313" key="2">
    <source>
        <dbReference type="Proteomes" id="UP000216624"/>
    </source>
</evidence>
<dbReference type="CTD" id="9817646"/>
<reference evidence="1" key="1">
    <citation type="submission" date="2017-08" db="EMBL/GenBank/DDBJ databases">
        <authorList>
            <person name="de Groot N.N."/>
        </authorList>
    </citation>
    <scope>NUCLEOTIDE SEQUENCE [LARGE SCALE GENOMIC DNA]</scope>
    <source>
        <strain evidence="1">PX439</strain>
    </source>
</reference>
<name>A0A261AZY6_CAERE</name>
<evidence type="ECO:0000313" key="1">
    <source>
        <dbReference type="EMBL" id="OZG03016.1"/>
    </source>
</evidence>
<dbReference type="eggNOG" id="ENOG502R493">
    <property type="taxonomic scope" value="Eukaryota"/>
</dbReference>